<dbReference type="OrthoDB" id="274221at2"/>
<dbReference type="GO" id="GO:0004803">
    <property type="term" value="F:transposase activity"/>
    <property type="evidence" value="ECO:0007669"/>
    <property type="project" value="InterPro"/>
</dbReference>
<accession>A0A517NMA3</accession>
<name>A0A517NMA3_9BACT</name>
<dbReference type="EMBL" id="CP036526">
    <property type="protein sequence ID" value="QDT08258.1"/>
    <property type="molecule type" value="Genomic_DNA"/>
</dbReference>
<dbReference type="AlphaFoldDB" id="A0A517NMA3"/>
<dbReference type="Proteomes" id="UP000319817">
    <property type="component" value="Chromosome"/>
</dbReference>
<feature type="region of interest" description="Disordered" evidence="1">
    <location>
        <begin position="150"/>
        <end position="169"/>
    </location>
</feature>
<evidence type="ECO:0000256" key="1">
    <source>
        <dbReference type="SAM" id="MobiDB-lite"/>
    </source>
</evidence>
<dbReference type="GO" id="GO:0003677">
    <property type="term" value="F:DNA binding"/>
    <property type="evidence" value="ECO:0007669"/>
    <property type="project" value="InterPro"/>
</dbReference>
<dbReference type="InterPro" id="IPR036515">
    <property type="entry name" value="Transposase_17_sf"/>
</dbReference>
<sequence>MNDTIAILITWTTYGTWMPGDARGWRKRKGGSQLPQPLLADWCRKQMKGEAVLLEPHHHDAVETACRNHCEHRGWHLYAVSARTNHVHVVIAADAKPQIVRDQLKANCTGAMRRLSTPLSVERTWTKGGDCETLETDEDIHEAVIYVTEAQDQKGREQSQTATTADHSE</sequence>
<evidence type="ECO:0000313" key="3">
    <source>
        <dbReference type="Proteomes" id="UP000319817"/>
    </source>
</evidence>
<reference evidence="2 3" key="1">
    <citation type="submission" date="2019-02" db="EMBL/GenBank/DDBJ databases">
        <title>Deep-cultivation of Planctomycetes and their phenomic and genomic characterization uncovers novel biology.</title>
        <authorList>
            <person name="Wiegand S."/>
            <person name="Jogler M."/>
            <person name="Boedeker C."/>
            <person name="Pinto D."/>
            <person name="Vollmers J."/>
            <person name="Rivas-Marin E."/>
            <person name="Kohn T."/>
            <person name="Peeters S.H."/>
            <person name="Heuer A."/>
            <person name="Rast P."/>
            <person name="Oberbeckmann S."/>
            <person name="Bunk B."/>
            <person name="Jeske O."/>
            <person name="Meyerdierks A."/>
            <person name="Storesund J.E."/>
            <person name="Kallscheuer N."/>
            <person name="Luecker S."/>
            <person name="Lage O.M."/>
            <person name="Pohl T."/>
            <person name="Merkel B.J."/>
            <person name="Hornburger P."/>
            <person name="Mueller R.-W."/>
            <person name="Bruemmer F."/>
            <person name="Labrenz M."/>
            <person name="Spormann A.M."/>
            <person name="Op den Camp H."/>
            <person name="Overmann J."/>
            <person name="Amann R."/>
            <person name="Jetten M.S.M."/>
            <person name="Mascher T."/>
            <person name="Medema M.H."/>
            <person name="Devos D.P."/>
            <person name="Kaster A.-K."/>
            <person name="Ovreas L."/>
            <person name="Rohde M."/>
            <person name="Galperin M.Y."/>
            <person name="Jogler C."/>
        </authorList>
    </citation>
    <scope>NUCLEOTIDE SEQUENCE [LARGE SCALE GENOMIC DNA]</scope>
    <source>
        <strain evidence="2 3">K23_9</strain>
    </source>
</reference>
<feature type="compositionally biased region" description="Polar residues" evidence="1">
    <location>
        <begin position="158"/>
        <end position="169"/>
    </location>
</feature>
<dbReference type="Gene3D" id="3.30.70.1290">
    <property type="entry name" value="Transposase IS200-like"/>
    <property type="match status" value="1"/>
</dbReference>
<evidence type="ECO:0008006" key="4">
    <source>
        <dbReference type="Google" id="ProtNLM"/>
    </source>
</evidence>
<dbReference type="SUPFAM" id="SSF143422">
    <property type="entry name" value="Transposase IS200-like"/>
    <property type="match status" value="1"/>
</dbReference>
<evidence type="ECO:0000313" key="2">
    <source>
        <dbReference type="EMBL" id="QDT08258.1"/>
    </source>
</evidence>
<dbReference type="GO" id="GO:0006313">
    <property type="term" value="P:DNA transposition"/>
    <property type="evidence" value="ECO:0007669"/>
    <property type="project" value="InterPro"/>
</dbReference>
<proteinExistence type="predicted"/>
<dbReference type="RefSeq" id="WP_145415828.1">
    <property type="nucleotide sequence ID" value="NZ_CP036526.1"/>
</dbReference>
<keyword evidence="3" id="KW-1185">Reference proteome</keyword>
<organism evidence="2 3">
    <name type="scientific">Stieleria marina</name>
    <dbReference type="NCBI Taxonomy" id="1930275"/>
    <lineage>
        <taxon>Bacteria</taxon>
        <taxon>Pseudomonadati</taxon>
        <taxon>Planctomycetota</taxon>
        <taxon>Planctomycetia</taxon>
        <taxon>Pirellulales</taxon>
        <taxon>Pirellulaceae</taxon>
        <taxon>Stieleria</taxon>
    </lineage>
</organism>
<gene>
    <name evidence="2" type="ORF">K239x_01930</name>
</gene>
<protein>
    <recommendedName>
        <fullName evidence="4">Transposase IS200 like protein</fullName>
    </recommendedName>
</protein>